<evidence type="ECO:0000256" key="1">
    <source>
        <dbReference type="ARBA" id="ARBA00010233"/>
    </source>
</evidence>
<reference evidence="9 10" key="1">
    <citation type="submission" date="2015-07" db="EMBL/GenBank/DDBJ databases">
        <title>Genome sequencing project for genomic taxonomy and phylogenomics of Bacillus-like bacteria.</title>
        <authorList>
            <person name="Liu B."/>
            <person name="Wang J."/>
            <person name="Zhu Y."/>
            <person name="Liu G."/>
            <person name="Chen Q."/>
            <person name="Chen Z."/>
            <person name="Che J."/>
            <person name="Ge C."/>
            <person name="Shi H."/>
            <person name="Pan Z."/>
            <person name="Liu X."/>
        </authorList>
    </citation>
    <scope>NUCLEOTIDE SEQUENCE [LARGE SCALE GENOMIC DNA]</scope>
    <source>
        <strain evidence="9 10">DSM 54</strain>
    </source>
</reference>
<protein>
    <submittedName>
        <fullName evidence="9">Peptidase S66</fullName>
    </submittedName>
</protein>
<evidence type="ECO:0000259" key="7">
    <source>
        <dbReference type="Pfam" id="PF02016"/>
    </source>
</evidence>
<comment type="similarity">
    <text evidence="1">Belongs to the peptidase S66 family.</text>
</comment>
<evidence type="ECO:0000256" key="6">
    <source>
        <dbReference type="PIRSR" id="PIRSR028757-1"/>
    </source>
</evidence>
<evidence type="ECO:0000313" key="10">
    <source>
        <dbReference type="Proteomes" id="UP000037977"/>
    </source>
</evidence>
<dbReference type="InterPro" id="IPR029062">
    <property type="entry name" value="Class_I_gatase-like"/>
</dbReference>
<dbReference type="Pfam" id="PF02016">
    <property type="entry name" value="Peptidase_S66"/>
    <property type="match status" value="1"/>
</dbReference>
<dbReference type="PATRIC" id="fig|33935.3.peg.4270"/>
<accession>A0A0N0CW12</accession>
<keyword evidence="2" id="KW-0121">Carboxypeptidase</keyword>
<feature type="active site" description="Charge relay system" evidence="6">
    <location>
        <position position="205"/>
    </location>
</feature>
<dbReference type="InterPro" id="IPR040449">
    <property type="entry name" value="Peptidase_S66_N"/>
</dbReference>
<dbReference type="AlphaFoldDB" id="A0A0N0CW12"/>
<evidence type="ECO:0000256" key="3">
    <source>
        <dbReference type="ARBA" id="ARBA00022670"/>
    </source>
</evidence>
<dbReference type="SUPFAM" id="SSF141986">
    <property type="entry name" value="LD-carboxypeptidase A C-terminal domain-like"/>
    <property type="match status" value="1"/>
</dbReference>
<gene>
    <name evidence="9" type="ORF">ADM90_11735</name>
</gene>
<evidence type="ECO:0000256" key="2">
    <source>
        <dbReference type="ARBA" id="ARBA00022645"/>
    </source>
</evidence>
<organism evidence="9 10">
    <name type="scientific">Lysinibacillus macroides</name>
    <dbReference type="NCBI Taxonomy" id="33935"/>
    <lineage>
        <taxon>Bacteria</taxon>
        <taxon>Bacillati</taxon>
        <taxon>Bacillota</taxon>
        <taxon>Bacilli</taxon>
        <taxon>Bacillales</taxon>
        <taxon>Bacillaceae</taxon>
        <taxon>Lysinibacillus</taxon>
    </lineage>
</organism>
<dbReference type="Gene3D" id="3.40.50.10740">
    <property type="entry name" value="Class I glutamine amidotransferase-like"/>
    <property type="match status" value="1"/>
</dbReference>
<dbReference type="EMBL" id="LGCI01000006">
    <property type="protein sequence ID" value="KOY82294.1"/>
    <property type="molecule type" value="Genomic_DNA"/>
</dbReference>
<dbReference type="CDD" id="cd07025">
    <property type="entry name" value="Peptidase_S66"/>
    <property type="match status" value="1"/>
</dbReference>
<feature type="active site" description="Nucleophile" evidence="6">
    <location>
        <position position="110"/>
    </location>
</feature>
<dbReference type="PANTHER" id="PTHR30237:SF2">
    <property type="entry name" value="MUREIN TETRAPEPTIDE CARBOXYPEPTIDASE"/>
    <property type="match status" value="1"/>
</dbReference>
<keyword evidence="10" id="KW-1185">Reference proteome</keyword>
<sequence>MKTTVPHLQKGDLVGVVALSSRVEPEKLGEALSFLEELGLHYIVGDTIYAQHHYLAGDDDIRLADFHEMVKNQQVKAIFCIKGGYGSARIAEKIDYALLEENPKIFWGFSDVTYLHCAINEYANLVTFHGPMLMATSKIDNLSKKMFFQLFSPMEIQYTEAISPLTTIAEGVARGELIGGNLHRLVNTVGTKFEVCTDGKILLLEERGEAIAKIDAMLQQLKQARKLEQLAGVVLGSFIETGSDEEELHAVMKDYFAELGIPVMAGFKFGHEYTNIAIPLGADAILDTQEKVLKILPGVY</sequence>
<evidence type="ECO:0000256" key="4">
    <source>
        <dbReference type="ARBA" id="ARBA00022801"/>
    </source>
</evidence>
<dbReference type="RefSeq" id="WP_053995195.1">
    <property type="nucleotide sequence ID" value="NZ_CP065643.1"/>
</dbReference>
<dbReference type="PANTHER" id="PTHR30237">
    <property type="entry name" value="MURAMOYLTETRAPEPTIDE CARBOXYPEPTIDASE"/>
    <property type="match status" value="1"/>
</dbReference>
<evidence type="ECO:0000256" key="5">
    <source>
        <dbReference type="ARBA" id="ARBA00022825"/>
    </source>
</evidence>
<dbReference type="SUPFAM" id="SSF52317">
    <property type="entry name" value="Class I glutamine amidotransferase-like"/>
    <property type="match status" value="1"/>
</dbReference>
<name>A0A0N0CW12_9BACI</name>
<proteinExistence type="inferred from homology"/>
<evidence type="ECO:0000313" key="9">
    <source>
        <dbReference type="EMBL" id="KOY82294.1"/>
    </source>
</evidence>
<dbReference type="GO" id="GO:0004180">
    <property type="term" value="F:carboxypeptidase activity"/>
    <property type="evidence" value="ECO:0007669"/>
    <property type="project" value="UniProtKB-KW"/>
</dbReference>
<dbReference type="PIRSF" id="PIRSF028757">
    <property type="entry name" value="LD-carboxypeptidase"/>
    <property type="match status" value="1"/>
</dbReference>
<dbReference type="Proteomes" id="UP000037977">
    <property type="component" value="Unassembled WGS sequence"/>
</dbReference>
<feature type="domain" description="LD-carboxypeptidase C-terminal" evidence="8">
    <location>
        <begin position="174"/>
        <end position="284"/>
    </location>
</feature>
<dbReference type="InterPro" id="IPR003507">
    <property type="entry name" value="S66_fam"/>
</dbReference>
<dbReference type="GO" id="GO:0008236">
    <property type="term" value="F:serine-type peptidase activity"/>
    <property type="evidence" value="ECO:0007669"/>
    <property type="project" value="UniProtKB-KW"/>
</dbReference>
<dbReference type="InterPro" id="IPR027478">
    <property type="entry name" value="LdcA_N"/>
</dbReference>
<dbReference type="InterPro" id="IPR040921">
    <property type="entry name" value="Peptidase_S66C"/>
</dbReference>
<keyword evidence="4" id="KW-0378">Hydrolase</keyword>
<keyword evidence="3" id="KW-0645">Protease</keyword>
<keyword evidence="5" id="KW-0720">Serine protease</keyword>
<dbReference type="InterPro" id="IPR027461">
    <property type="entry name" value="Carboxypeptidase_A_C_sf"/>
</dbReference>
<dbReference type="Pfam" id="PF17676">
    <property type="entry name" value="Peptidase_S66C"/>
    <property type="match status" value="1"/>
</dbReference>
<evidence type="ECO:0000259" key="8">
    <source>
        <dbReference type="Pfam" id="PF17676"/>
    </source>
</evidence>
<dbReference type="GO" id="GO:0006508">
    <property type="term" value="P:proteolysis"/>
    <property type="evidence" value="ECO:0007669"/>
    <property type="project" value="UniProtKB-KW"/>
</dbReference>
<dbReference type="OrthoDB" id="9807329at2"/>
<comment type="caution">
    <text evidence="9">The sequence shown here is derived from an EMBL/GenBank/DDBJ whole genome shotgun (WGS) entry which is preliminary data.</text>
</comment>
<dbReference type="Gene3D" id="3.50.30.60">
    <property type="entry name" value="LD-carboxypeptidase A C-terminal domain-like"/>
    <property type="match status" value="1"/>
</dbReference>
<feature type="domain" description="LD-carboxypeptidase N-terminal" evidence="7">
    <location>
        <begin position="14"/>
        <end position="130"/>
    </location>
</feature>
<feature type="active site" description="Charge relay system" evidence="6">
    <location>
        <position position="271"/>
    </location>
</feature>
<dbReference type="STRING" id="33935.ADM90_11735"/>